<keyword evidence="2" id="KW-1185">Reference proteome</keyword>
<accession>A0A136JHM2</accession>
<dbReference type="OrthoDB" id="10017101at2759"/>
<reference evidence="2" key="1">
    <citation type="submission" date="2016-02" db="EMBL/GenBank/DDBJ databases">
        <title>Draft genome sequence of Microdochium bolleyi, a fungal endophyte of beachgrass.</title>
        <authorList>
            <consortium name="DOE Joint Genome Institute"/>
            <person name="David A.S."/>
            <person name="May G."/>
            <person name="Haridas S."/>
            <person name="Lim J."/>
            <person name="Wang M."/>
            <person name="Labutti K."/>
            <person name="Lipzen A."/>
            <person name="Barry K."/>
            <person name="Grigoriev I.V."/>
        </authorList>
    </citation>
    <scope>NUCLEOTIDE SEQUENCE [LARGE SCALE GENOMIC DNA]</scope>
    <source>
        <strain evidence="2">J235TASD1</strain>
    </source>
</reference>
<dbReference type="InParanoid" id="A0A136JHM2"/>
<proteinExistence type="predicted"/>
<organism evidence="1 2">
    <name type="scientific">Microdochium bolleyi</name>
    <dbReference type="NCBI Taxonomy" id="196109"/>
    <lineage>
        <taxon>Eukaryota</taxon>
        <taxon>Fungi</taxon>
        <taxon>Dikarya</taxon>
        <taxon>Ascomycota</taxon>
        <taxon>Pezizomycotina</taxon>
        <taxon>Sordariomycetes</taxon>
        <taxon>Xylariomycetidae</taxon>
        <taxon>Xylariales</taxon>
        <taxon>Microdochiaceae</taxon>
        <taxon>Microdochium</taxon>
    </lineage>
</organism>
<dbReference type="EMBL" id="KQ964245">
    <property type="protein sequence ID" value="KXJ96657.1"/>
    <property type="molecule type" value="Genomic_DNA"/>
</dbReference>
<name>A0A136JHM2_9PEZI</name>
<evidence type="ECO:0000313" key="2">
    <source>
        <dbReference type="Proteomes" id="UP000070501"/>
    </source>
</evidence>
<protein>
    <submittedName>
        <fullName evidence="1">Uncharacterized protein</fullName>
    </submittedName>
</protein>
<feature type="non-terminal residue" evidence="1">
    <location>
        <position position="55"/>
    </location>
</feature>
<evidence type="ECO:0000313" key="1">
    <source>
        <dbReference type="EMBL" id="KXJ96657.1"/>
    </source>
</evidence>
<dbReference type="Proteomes" id="UP000070501">
    <property type="component" value="Unassembled WGS sequence"/>
</dbReference>
<gene>
    <name evidence="1" type="ORF">Micbo1qcDRAFT_155251</name>
</gene>
<dbReference type="AlphaFoldDB" id="A0A136JHM2"/>
<sequence>MTADRFSAEAAAWDNNEFIHIQSEQAWQALQKQFPEFFGNDVPAAQRPCVLEIGA</sequence>